<feature type="coiled-coil region" evidence="1">
    <location>
        <begin position="98"/>
        <end position="125"/>
    </location>
</feature>
<accession>A0A8S5MC73</accession>
<sequence length="669" mass="75526">MNFKEKLRKVLQLLDLSQKAKDKQLTSEDVASIATRYQKEFQATLREDMDADSKQPMSQEEMNQLQSLLAGIVPAETSEAPGNSENGPVQSEATPEGILELAKNVAKQNDELQKLVKTMADQTAEDNAAAATTTVTTMRINGPGTTAKHLFGIEVPMFDMSKRWNKIAENPDYSSTKIEEGEEKAFFQEVAAFSKSLARRYEYLNKNHLLDPVKLASGEFSTDFSGVDDAKVGDQYVIRRQDALIAHVLKARDLTQFFPIRYGIQDHDLVFNTFFDEVSQGWQEGEVWKGGMKLENEMGHVDDAMIKMKFGPMKKLERMYIAYLNKEGSDPIKWSLIEYCIVNSLETAQVEQNKRRIRGIYATPESGVPSHFLNASTGIIYTLIRYFHENKILLHDDEAYRAYTKETMVDAVKEFVADIIENCTEDMDLDQHVIYLNSLHQTWWKEGCRAKYGKDLDFTGPDSYLNIVPDTSLHIKWLPYLGQSCLMFLDIPGNLQFLEYIPGEMMAFKAKDDMEMVKCWSTWKEGTAAAFLGRRFKTHEELVANNYEWQQIFMNKPSVDVEADATTIDAKTGFWQVTVENTKATAITDITNAKAGVAYLIECGSVTNASTISKAGKFADITAEYTPTKVGDYILVLLNSKGNFRELERCVGGTRTVNADLQPNLPGVR</sequence>
<protein>
    <submittedName>
        <fullName evidence="2">Major capsid protein</fullName>
    </submittedName>
</protein>
<dbReference type="EMBL" id="BK014874">
    <property type="protein sequence ID" value="DAD79828.1"/>
    <property type="molecule type" value="Genomic_DNA"/>
</dbReference>
<reference evidence="2" key="1">
    <citation type="journal article" date="2021" name="Proc. Natl. Acad. Sci. U.S.A.">
        <title>A Catalog of Tens of Thousands of Viruses from Human Metagenomes Reveals Hidden Associations with Chronic Diseases.</title>
        <authorList>
            <person name="Tisza M.J."/>
            <person name="Buck C.B."/>
        </authorList>
    </citation>
    <scope>NUCLEOTIDE SEQUENCE</scope>
    <source>
        <strain evidence="2">CthrG7</strain>
    </source>
</reference>
<organism evidence="2">
    <name type="scientific">Siphoviridae sp. cthrG7</name>
    <dbReference type="NCBI Taxonomy" id="2826428"/>
    <lineage>
        <taxon>Viruses</taxon>
        <taxon>Duplodnaviria</taxon>
        <taxon>Heunggongvirae</taxon>
        <taxon>Uroviricota</taxon>
        <taxon>Caudoviricetes</taxon>
    </lineage>
</organism>
<name>A0A8S5MC73_9CAUD</name>
<keyword evidence="1" id="KW-0175">Coiled coil</keyword>
<evidence type="ECO:0000313" key="2">
    <source>
        <dbReference type="EMBL" id="DAD79828.1"/>
    </source>
</evidence>
<proteinExistence type="predicted"/>
<evidence type="ECO:0000256" key="1">
    <source>
        <dbReference type="SAM" id="Coils"/>
    </source>
</evidence>